<dbReference type="GO" id="GO:0042781">
    <property type="term" value="F:3'-tRNA processing endoribonuclease activity"/>
    <property type="evidence" value="ECO:0007669"/>
    <property type="project" value="TreeGrafter"/>
</dbReference>
<dbReference type="InterPro" id="IPR020568">
    <property type="entry name" value="Ribosomal_Su5_D2-typ_SF"/>
</dbReference>
<dbReference type="GO" id="GO:0004526">
    <property type="term" value="F:ribonuclease P activity"/>
    <property type="evidence" value="ECO:0007669"/>
    <property type="project" value="UniProtKB-UniRule"/>
</dbReference>
<organism evidence="7 8">
    <name type="scientific">Kolteria novifilia</name>
    <dbReference type="NCBI Taxonomy" id="2527975"/>
    <lineage>
        <taxon>Bacteria</taxon>
        <taxon>Pseudomonadati</taxon>
        <taxon>Planctomycetota</taxon>
        <taxon>Planctomycetia</taxon>
        <taxon>Kolteriales</taxon>
        <taxon>Kolteriaceae</taxon>
        <taxon>Kolteria</taxon>
    </lineage>
</organism>
<dbReference type="InterPro" id="IPR000100">
    <property type="entry name" value="RNase_P"/>
</dbReference>
<evidence type="ECO:0000256" key="6">
    <source>
        <dbReference type="NCBIfam" id="TIGR00188"/>
    </source>
</evidence>
<evidence type="ECO:0000256" key="2">
    <source>
        <dbReference type="ARBA" id="ARBA00022722"/>
    </source>
</evidence>
<keyword evidence="2" id="KW-0540">Nuclease</keyword>
<name>A0A518AYF5_9BACT</name>
<evidence type="ECO:0000256" key="5">
    <source>
        <dbReference type="ARBA" id="ARBA00022884"/>
    </source>
</evidence>
<keyword evidence="3" id="KW-0255">Endonuclease</keyword>
<dbReference type="GO" id="GO:0000049">
    <property type="term" value="F:tRNA binding"/>
    <property type="evidence" value="ECO:0007669"/>
    <property type="project" value="InterPro"/>
</dbReference>
<keyword evidence="5" id="KW-0694">RNA-binding</keyword>
<dbReference type="NCBIfam" id="TIGR00188">
    <property type="entry name" value="rnpA"/>
    <property type="match status" value="1"/>
</dbReference>
<keyword evidence="1" id="KW-0819">tRNA processing</keyword>
<evidence type="ECO:0000256" key="4">
    <source>
        <dbReference type="ARBA" id="ARBA00022801"/>
    </source>
</evidence>
<dbReference type="InterPro" id="IPR014721">
    <property type="entry name" value="Ribsml_uS5_D2-typ_fold_subgr"/>
</dbReference>
<dbReference type="Proteomes" id="UP000317093">
    <property type="component" value="Chromosome"/>
</dbReference>
<evidence type="ECO:0000313" key="7">
    <source>
        <dbReference type="EMBL" id="QDU59753.1"/>
    </source>
</evidence>
<keyword evidence="4 7" id="KW-0378">Hydrolase</keyword>
<dbReference type="SUPFAM" id="SSF54211">
    <property type="entry name" value="Ribosomal protein S5 domain 2-like"/>
    <property type="match status" value="1"/>
</dbReference>
<dbReference type="AlphaFoldDB" id="A0A518AYF5"/>
<protein>
    <recommendedName>
        <fullName evidence="6">Ribonuclease P protein component</fullName>
        <ecNumber evidence="6">3.1.26.5</ecNumber>
    </recommendedName>
</protein>
<dbReference type="EMBL" id="CP036279">
    <property type="protein sequence ID" value="QDU59753.1"/>
    <property type="molecule type" value="Genomic_DNA"/>
</dbReference>
<dbReference type="KEGG" id="knv:Pan216_05850"/>
<dbReference type="PANTHER" id="PTHR33992:SF1">
    <property type="entry name" value="RIBONUCLEASE P PROTEIN COMPONENT"/>
    <property type="match status" value="1"/>
</dbReference>
<evidence type="ECO:0000256" key="3">
    <source>
        <dbReference type="ARBA" id="ARBA00022759"/>
    </source>
</evidence>
<evidence type="ECO:0000256" key="1">
    <source>
        <dbReference type="ARBA" id="ARBA00022694"/>
    </source>
</evidence>
<gene>
    <name evidence="7" type="primary">rnpA</name>
    <name evidence="7" type="ORF">Pan216_05850</name>
</gene>
<accession>A0A518AYF5</accession>
<dbReference type="Pfam" id="PF00825">
    <property type="entry name" value="Ribonuclease_P"/>
    <property type="match status" value="1"/>
</dbReference>
<dbReference type="Gene3D" id="3.30.230.10">
    <property type="match status" value="1"/>
</dbReference>
<reference evidence="7 8" key="1">
    <citation type="submission" date="2019-02" db="EMBL/GenBank/DDBJ databases">
        <title>Deep-cultivation of Planctomycetes and their phenomic and genomic characterization uncovers novel biology.</title>
        <authorList>
            <person name="Wiegand S."/>
            <person name="Jogler M."/>
            <person name="Boedeker C."/>
            <person name="Pinto D."/>
            <person name="Vollmers J."/>
            <person name="Rivas-Marin E."/>
            <person name="Kohn T."/>
            <person name="Peeters S.H."/>
            <person name="Heuer A."/>
            <person name="Rast P."/>
            <person name="Oberbeckmann S."/>
            <person name="Bunk B."/>
            <person name="Jeske O."/>
            <person name="Meyerdierks A."/>
            <person name="Storesund J.E."/>
            <person name="Kallscheuer N."/>
            <person name="Luecker S."/>
            <person name="Lage O.M."/>
            <person name="Pohl T."/>
            <person name="Merkel B.J."/>
            <person name="Hornburger P."/>
            <person name="Mueller R.-W."/>
            <person name="Bruemmer F."/>
            <person name="Labrenz M."/>
            <person name="Spormann A.M."/>
            <person name="Op den Camp H."/>
            <person name="Overmann J."/>
            <person name="Amann R."/>
            <person name="Jetten M.S.M."/>
            <person name="Mascher T."/>
            <person name="Medema M.H."/>
            <person name="Devos D.P."/>
            <person name="Kaster A.-K."/>
            <person name="Ovreas L."/>
            <person name="Rohde M."/>
            <person name="Galperin M.Y."/>
            <person name="Jogler C."/>
        </authorList>
    </citation>
    <scope>NUCLEOTIDE SEQUENCE [LARGE SCALE GENOMIC DNA]</scope>
    <source>
        <strain evidence="7 8">Pan216</strain>
    </source>
</reference>
<sequence>MLYGKPNGLSYSRLGLTVGRGLGTAVVRGRFKRLCREAFRLSKDRQPSGWDWIVLPRRRAKKKAPRTRKLEFGYREVADDLLYLMKRVAANERRRERDGQNDVARG</sequence>
<dbReference type="GO" id="GO:0030677">
    <property type="term" value="C:ribonuclease P complex"/>
    <property type="evidence" value="ECO:0007669"/>
    <property type="project" value="TreeGrafter"/>
</dbReference>
<dbReference type="EC" id="3.1.26.5" evidence="6"/>
<keyword evidence="8" id="KW-1185">Reference proteome</keyword>
<proteinExistence type="predicted"/>
<dbReference type="PANTHER" id="PTHR33992">
    <property type="entry name" value="RIBONUCLEASE P PROTEIN COMPONENT"/>
    <property type="match status" value="1"/>
</dbReference>
<evidence type="ECO:0000313" key="8">
    <source>
        <dbReference type="Proteomes" id="UP000317093"/>
    </source>
</evidence>